<gene>
    <name evidence="1" type="ORF">TIRI35C_0212</name>
</gene>
<proteinExistence type="predicted"/>
<dbReference type="EMBL" id="LR881183">
    <property type="protein sequence ID" value="CAD5243366.1"/>
    <property type="molecule type" value="Genomic_DNA"/>
</dbReference>
<reference evidence="1 2" key="1">
    <citation type="submission" date="2020-09" db="EMBL/GenBank/DDBJ databases">
        <authorList>
            <person name="Courtine D."/>
        </authorList>
    </citation>
    <scope>NUCLEOTIDE SEQUENCE [LARGE SCALE GENOMIC DNA]</scope>
    <source>
        <strain evidence="1 2">IRI35c</strain>
    </source>
</reference>
<organism evidence="1 2">
    <name type="scientific">Thermococcus camini</name>
    <dbReference type="NCBI Taxonomy" id="2016373"/>
    <lineage>
        <taxon>Archaea</taxon>
        <taxon>Methanobacteriati</taxon>
        <taxon>Methanobacteriota</taxon>
        <taxon>Thermococci</taxon>
        <taxon>Thermococcales</taxon>
        <taxon>Thermococcaceae</taxon>
        <taxon>Thermococcus</taxon>
    </lineage>
</organism>
<sequence length="21" mass="2596">MPTHKKYKSIMHYSFMHKTVT</sequence>
<evidence type="ECO:0000313" key="1">
    <source>
        <dbReference type="EMBL" id="CAD5243366.1"/>
    </source>
</evidence>
<dbReference type="KEGG" id="tcq:TIRI35C_0212"/>
<dbReference type="Proteomes" id="UP000516304">
    <property type="component" value="Chromosome TIRI35C"/>
</dbReference>
<dbReference type="AlphaFoldDB" id="A0A7G2D513"/>
<accession>A0A7G2D513</accession>
<name>A0A7G2D513_9EURY</name>
<evidence type="ECO:0000313" key="2">
    <source>
        <dbReference type="Proteomes" id="UP000516304"/>
    </source>
</evidence>
<keyword evidence="2" id="KW-1185">Reference proteome</keyword>
<protein>
    <submittedName>
        <fullName evidence="1">Uncharacterized protein</fullName>
    </submittedName>
</protein>